<evidence type="ECO:0000256" key="11">
    <source>
        <dbReference type="SAM" id="SignalP"/>
    </source>
</evidence>
<evidence type="ECO:0000313" key="15">
    <source>
        <dbReference type="Proteomes" id="UP001501337"/>
    </source>
</evidence>
<dbReference type="RefSeq" id="WP_344804498.1">
    <property type="nucleotide sequence ID" value="NZ_BAABBO010000007.1"/>
</dbReference>
<evidence type="ECO:0000259" key="12">
    <source>
        <dbReference type="Pfam" id="PF00593"/>
    </source>
</evidence>
<dbReference type="Gene3D" id="2.40.170.20">
    <property type="entry name" value="TonB-dependent receptor, beta-barrel domain"/>
    <property type="match status" value="1"/>
</dbReference>
<comment type="subcellular location">
    <subcellularLocation>
        <location evidence="1 9">Cell outer membrane</location>
        <topology evidence="1 9">Multi-pass membrane protein</topology>
    </subcellularLocation>
</comment>
<keyword evidence="8 9" id="KW-0998">Cell outer membrane</keyword>
<dbReference type="InterPro" id="IPR036942">
    <property type="entry name" value="Beta-barrel_TonB_sf"/>
</dbReference>
<keyword evidence="3 9" id="KW-0813">Transport</keyword>
<sequence length="652" mass="72062">MSAAGQSLFRRTILSIAISGVMVSSPAMAEAESAAGAGEVIELGTMTVVENTPENAEQVVTREDIEQLQANDLEDVFRADPSVAVGGANSVSQKIYVRGLEDTLLNVTIDGATQAGYLFHHQGRISIEPELLKQVGIQAGAGDATNGPGALGGAIRFVTVDPEDLLRPDERIGALLKAGYFSNTEGYKASTTLFGRMSDDWSAMASLSKLDEGEFTDGNGDELKFTDAEEEMGFAKIVGKLGGGQTLKLSYELQDTDGFRLERPHWIPSERNNPIDQRGERETTTFNYLLQPEGSDVIDMRATVYQTDAFLEQDGRFGLYYGGVESRGIDLRNTSRLGAHSLTYGVDHREDEGTLENRSDATVPTETEEATVTGVYIQDQYALADQWLLSLGTRYDIFRLDDANDQKFRETGFSPNAGITYSPTERLDLFLTYAEALRGKLVNETFVLDFYTNSPDLEAEEAKNAELGFNYVPGALSVSAKVYASRIDNVIDDVENVLTNVGDLENEGFFTKVGYQWDQVFAALSFNYSRPEIEGVPLHDDNWSVGTSIGDTWVAELHYQHSESLQLGWYGRIVQRLETVADGYNEKAGYGVHDLYAEWLPLQRDELKLTLTLKNIFDKYYRDHASYGDYGPIAQGFPEPGRDARLSVAWRI</sequence>
<evidence type="ECO:0000259" key="13">
    <source>
        <dbReference type="Pfam" id="PF07715"/>
    </source>
</evidence>
<keyword evidence="5 9" id="KW-0812">Transmembrane</keyword>
<evidence type="ECO:0000256" key="2">
    <source>
        <dbReference type="ARBA" id="ARBA00009810"/>
    </source>
</evidence>
<proteinExistence type="inferred from homology"/>
<evidence type="ECO:0000256" key="7">
    <source>
        <dbReference type="ARBA" id="ARBA00023136"/>
    </source>
</evidence>
<evidence type="ECO:0000256" key="8">
    <source>
        <dbReference type="ARBA" id="ARBA00023237"/>
    </source>
</evidence>
<feature type="domain" description="TonB-dependent receptor plug" evidence="13">
    <location>
        <begin position="56"/>
        <end position="154"/>
    </location>
</feature>
<evidence type="ECO:0000256" key="4">
    <source>
        <dbReference type="ARBA" id="ARBA00022452"/>
    </source>
</evidence>
<accession>A0ABP7NY15</accession>
<feature type="signal peptide" evidence="11">
    <location>
        <begin position="1"/>
        <end position="29"/>
    </location>
</feature>
<dbReference type="InterPro" id="IPR037066">
    <property type="entry name" value="Plug_dom_sf"/>
</dbReference>
<evidence type="ECO:0000313" key="14">
    <source>
        <dbReference type="EMBL" id="GAA3955796.1"/>
    </source>
</evidence>
<dbReference type="PANTHER" id="PTHR30069:SF41">
    <property type="entry name" value="HEME_HEMOPEXIN UTILIZATION PROTEIN C"/>
    <property type="match status" value="1"/>
</dbReference>
<dbReference type="InterPro" id="IPR000531">
    <property type="entry name" value="Beta-barrel_TonB"/>
</dbReference>
<gene>
    <name evidence="14" type="primary">fetA</name>
    <name evidence="14" type="ORF">GCM10022278_12960</name>
</gene>
<dbReference type="InterPro" id="IPR012910">
    <property type="entry name" value="Plug_dom"/>
</dbReference>
<keyword evidence="7 9" id="KW-0472">Membrane</keyword>
<dbReference type="EMBL" id="BAABBO010000007">
    <property type="protein sequence ID" value="GAA3955796.1"/>
    <property type="molecule type" value="Genomic_DNA"/>
</dbReference>
<name>A0ABP7NY15_9GAMM</name>
<dbReference type="PROSITE" id="PS52016">
    <property type="entry name" value="TONB_DEPENDENT_REC_3"/>
    <property type="match status" value="1"/>
</dbReference>
<dbReference type="CDD" id="cd01347">
    <property type="entry name" value="ligand_gated_channel"/>
    <property type="match status" value="1"/>
</dbReference>
<keyword evidence="4 9" id="KW-1134">Transmembrane beta strand</keyword>
<keyword evidence="15" id="KW-1185">Reference proteome</keyword>
<dbReference type="Proteomes" id="UP001501337">
    <property type="component" value="Unassembled WGS sequence"/>
</dbReference>
<protein>
    <submittedName>
        <fullName evidence="14">TonB-dependent siderophore receptor FetA/FrpB</fullName>
    </submittedName>
</protein>
<comment type="caution">
    <text evidence="14">The sequence shown here is derived from an EMBL/GenBank/DDBJ whole genome shotgun (WGS) entry which is preliminary data.</text>
</comment>
<dbReference type="Pfam" id="PF07715">
    <property type="entry name" value="Plug"/>
    <property type="match status" value="1"/>
</dbReference>
<dbReference type="Pfam" id="PF00593">
    <property type="entry name" value="TonB_dep_Rec_b-barrel"/>
    <property type="match status" value="1"/>
</dbReference>
<feature type="domain" description="TonB-dependent receptor-like beta-barrel" evidence="12">
    <location>
        <begin position="267"/>
        <end position="616"/>
    </location>
</feature>
<dbReference type="InterPro" id="IPR039426">
    <property type="entry name" value="TonB-dep_rcpt-like"/>
</dbReference>
<reference evidence="15" key="1">
    <citation type="journal article" date="2019" name="Int. J. Syst. Evol. Microbiol.">
        <title>The Global Catalogue of Microorganisms (GCM) 10K type strain sequencing project: providing services to taxonomists for standard genome sequencing and annotation.</title>
        <authorList>
            <consortium name="The Broad Institute Genomics Platform"/>
            <consortium name="The Broad Institute Genome Sequencing Center for Infectious Disease"/>
            <person name="Wu L."/>
            <person name="Ma J."/>
        </authorList>
    </citation>
    <scope>NUCLEOTIDE SEQUENCE [LARGE SCALE GENOMIC DNA]</scope>
    <source>
        <strain evidence="15">JCM 17555</strain>
    </source>
</reference>
<evidence type="ECO:0000256" key="6">
    <source>
        <dbReference type="ARBA" id="ARBA00023077"/>
    </source>
</evidence>
<evidence type="ECO:0000256" key="5">
    <source>
        <dbReference type="ARBA" id="ARBA00022692"/>
    </source>
</evidence>
<dbReference type="SUPFAM" id="SSF56935">
    <property type="entry name" value="Porins"/>
    <property type="match status" value="1"/>
</dbReference>
<comment type="similarity">
    <text evidence="2 9 10">Belongs to the TonB-dependent receptor family.</text>
</comment>
<keyword evidence="11" id="KW-0732">Signal</keyword>
<keyword evidence="6 10" id="KW-0798">TonB box</keyword>
<evidence type="ECO:0000256" key="1">
    <source>
        <dbReference type="ARBA" id="ARBA00004571"/>
    </source>
</evidence>
<evidence type="ECO:0000256" key="10">
    <source>
        <dbReference type="RuleBase" id="RU003357"/>
    </source>
</evidence>
<evidence type="ECO:0000256" key="9">
    <source>
        <dbReference type="PROSITE-ProRule" id="PRU01360"/>
    </source>
</evidence>
<keyword evidence="14" id="KW-0675">Receptor</keyword>
<evidence type="ECO:0000256" key="3">
    <source>
        <dbReference type="ARBA" id="ARBA00022448"/>
    </source>
</evidence>
<organism evidence="14 15">
    <name type="scientific">Allohahella marinimesophila</name>
    <dbReference type="NCBI Taxonomy" id="1054972"/>
    <lineage>
        <taxon>Bacteria</taxon>
        <taxon>Pseudomonadati</taxon>
        <taxon>Pseudomonadota</taxon>
        <taxon>Gammaproteobacteria</taxon>
        <taxon>Oceanospirillales</taxon>
        <taxon>Hahellaceae</taxon>
        <taxon>Allohahella</taxon>
    </lineage>
</organism>
<dbReference type="Gene3D" id="2.170.130.10">
    <property type="entry name" value="TonB-dependent receptor, plug domain"/>
    <property type="match status" value="1"/>
</dbReference>
<feature type="chain" id="PRO_5047476715" evidence="11">
    <location>
        <begin position="30"/>
        <end position="652"/>
    </location>
</feature>
<dbReference type="PANTHER" id="PTHR30069">
    <property type="entry name" value="TONB-DEPENDENT OUTER MEMBRANE RECEPTOR"/>
    <property type="match status" value="1"/>
</dbReference>